<dbReference type="Proteomes" id="UP000270296">
    <property type="component" value="Unassembled WGS sequence"/>
</dbReference>
<dbReference type="AlphaFoldDB" id="A0A183IR61"/>
<accession>A0A183IR61</accession>
<proteinExistence type="predicted"/>
<evidence type="ECO:0000313" key="1">
    <source>
        <dbReference type="EMBL" id="VDP09234.1"/>
    </source>
</evidence>
<evidence type="ECO:0000313" key="3">
    <source>
        <dbReference type="WBParaSite" id="SBAD_0000634601-mRNA-1"/>
    </source>
</evidence>
<reference evidence="1 2" key="2">
    <citation type="submission" date="2018-11" db="EMBL/GenBank/DDBJ databases">
        <authorList>
            <consortium name="Pathogen Informatics"/>
        </authorList>
    </citation>
    <scope>NUCLEOTIDE SEQUENCE [LARGE SCALE GENOMIC DNA]</scope>
</reference>
<organism evidence="3">
    <name type="scientific">Soboliphyme baturini</name>
    <dbReference type="NCBI Taxonomy" id="241478"/>
    <lineage>
        <taxon>Eukaryota</taxon>
        <taxon>Metazoa</taxon>
        <taxon>Ecdysozoa</taxon>
        <taxon>Nematoda</taxon>
        <taxon>Enoplea</taxon>
        <taxon>Dorylaimia</taxon>
        <taxon>Dioctophymatida</taxon>
        <taxon>Dioctophymatoidea</taxon>
        <taxon>Soboliphymatidae</taxon>
        <taxon>Soboliphyme</taxon>
    </lineage>
</organism>
<sequence>MDDLKLFAKFVKELDNLIPDVRKFPEDIRMEFGLDKYATVDFKKGKIWESDGTTLPLDYALFPVLFVLYMDWRVKRNQDDEYIDVGDARTRRYMEKQWSEGKVTFLGVMFTYDGKWEEKINRRIEMISGILRELARTVMTKAKLSLKNKRSMFKSIFVPCLSTIVSLGP</sequence>
<name>A0A183IR61_9BILA</name>
<dbReference type="OrthoDB" id="6773101at2759"/>
<keyword evidence="2" id="KW-1185">Reference proteome</keyword>
<evidence type="ECO:0000313" key="2">
    <source>
        <dbReference type="Proteomes" id="UP000270296"/>
    </source>
</evidence>
<gene>
    <name evidence="1" type="ORF">SBAD_LOCUS6108</name>
</gene>
<dbReference type="EMBL" id="UZAM01009493">
    <property type="protein sequence ID" value="VDP09234.1"/>
    <property type="molecule type" value="Genomic_DNA"/>
</dbReference>
<reference evidence="3" key="1">
    <citation type="submission" date="2016-06" db="UniProtKB">
        <authorList>
            <consortium name="WormBaseParasite"/>
        </authorList>
    </citation>
    <scope>IDENTIFICATION</scope>
</reference>
<dbReference type="WBParaSite" id="SBAD_0000634601-mRNA-1">
    <property type="protein sequence ID" value="SBAD_0000634601-mRNA-1"/>
    <property type="gene ID" value="SBAD_0000634601"/>
</dbReference>
<protein>
    <submittedName>
        <fullName evidence="3">DUF772 domain-containing protein</fullName>
    </submittedName>
</protein>